<sequence>MKKQSLAIMHDKNKNRKRQRALNIGMVLLVVLLMLGQLGIPNKDNVLSYDVKIPEQAIRLRILAHSDADLDQQIKHVVRDEISLYVSGLVEGIETIDQARDTVRAHVSSIENKINSLLEEKSYPHQATVIYGENIYFPTKVYETHVYPQGEYEAVLITLGEGRGGNWWCVLFPALCYIDFNGDMTVVPEEKVEELENEEENARELEETAHNDQPKLEPRFWLVEQISTLIHKFSG</sequence>
<evidence type="ECO:0000313" key="2">
    <source>
        <dbReference type="EMBL" id="GEN57466.1"/>
    </source>
</evidence>
<name>A0A511X3E0_9BACI</name>
<reference evidence="2 3" key="1">
    <citation type="submission" date="2019-07" db="EMBL/GenBank/DDBJ databases">
        <title>Whole genome shotgun sequence of Halolactibacillus alkaliphilus NBRC 103919.</title>
        <authorList>
            <person name="Hosoyama A."/>
            <person name="Uohara A."/>
            <person name="Ohji S."/>
            <person name="Ichikawa N."/>
        </authorList>
    </citation>
    <scope>NUCLEOTIDE SEQUENCE [LARGE SCALE GENOMIC DNA]</scope>
    <source>
        <strain evidence="2 3">NBRC 103919</strain>
    </source>
</reference>
<dbReference type="RefSeq" id="WP_170243714.1">
    <property type="nucleotide sequence ID" value="NZ_BJYE01000027.1"/>
</dbReference>
<keyword evidence="1" id="KW-1133">Transmembrane helix</keyword>
<proteinExistence type="predicted"/>
<keyword evidence="3" id="KW-1185">Reference proteome</keyword>
<evidence type="ECO:0008006" key="4">
    <source>
        <dbReference type="Google" id="ProtNLM"/>
    </source>
</evidence>
<dbReference type="InterPro" id="IPR014202">
    <property type="entry name" value="Spore_II_R"/>
</dbReference>
<comment type="caution">
    <text evidence="2">The sequence shown here is derived from an EMBL/GenBank/DDBJ whole genome shotgun (WGS) entry which is preliminary data.</text>
</comment>
<dbReference type="Proteomes" id="UP000321400">
    <property type="component" value="Unassembled WGS sequence"/>
</dbReference>
<keyword evidence="1" id="KW-0472">Membrane</keyword>
<keyword evidence="1" id="KW-0812">Transmembrane</keyword>
<dbReference type="Pfam" id="PF09551">
    <property type="entry name" value="Spore_II_R"/>
    <property type="match status" value="1"/>
</dbReference>
<evidence type="ECO:0000256" key="1">
    <source>
        <dbReference type="SAM" id="Phobius"/>
    </source>
</evidence>
<gene>
    <name evidence="2" type="ORF">HAL01_19300</name>
</gene>
<evidence type="ECO:0000313" key="3">
    <source>
        <dbReference type="Proteomes" id="UP000321400"/>
    </source>
</evidence>
<feature type="transmembrane region" description="Helical" evidence="1">
    <location>
        <begin position="21"/>
        <end position="40"/>
    </location>
</feature>
<protein>
    <recommendedName>
        <fullName evidence="4">Stage II sporulation protein R</fullName>
    </recommendedName>
</protein>
<dbReference type="AlphaFoldDB" id="A0A511X3E0"/>
<organism evidence="2 3">
    <name type="scientific">Halolactibacillus alkaliphilus</name>
    <dbReference type="NCBI Taxonomy" id="442899"/>
    <lineage>
        <taxon>Bacteria</taxon>
        <taxon>Bacillati</taxon>
        <taxon>Bacillota</taxon>
        <taxon>Bacilli</taxon>
        <taxon>Bacillales</taxon>
        <taxon>Bacillaceae</taxon>
        <taxon>Halolactibacillus</taxon>
    </lineage>
</organism>
<accession>A0A511X3E0</accession>
<dbReference type="STRING" id="442899.SAMN05720591_12540"/>
<dbReference type="EMBL" id="BJYE01000027">
    <property type="protein sequence ID" value="GEN57466.1"/>
    <property type="molecule type" value="Genomic_DNA"/>
</dbReference>